<evidence type="ECO:0000313" key="1">
    <source>
        <dbReference type="EMBL" id="SDE67846.1"/>
    </source>
</evidence>
<organism evidence="1 2">
    <name type="scientific">Ulvibacter litoralis</name>
    <dbReference type="NCBI Taxonomy" id="227084"/>
    <lineage>
        <taxon>Bacteria</taxon>
        <taxon>Pseudomonadati</taxon>
        <taxon>Bacteroidota</taxon>
        <taxon>Flavobacteriia</taxon>
        <taxon>Flavobacteriales</taxon>
        <taxon>Flavobacteriaceae</taxon>
        <taxon>Ulvibacter</taxon>
    </lineage>
</organism>
<keyword evidence="2" id="KW-1185">Reference proteome</keyword>
<name>A0A1G7EWN2_9FLAO</name>
<dbReference type="Proteomes" id="UP000199321">
    <property type="component" value="Unassembled WGS sequence"/>
</dbReference>
<proteinExistence type="predicted"/>
<dbReference type="STRING" id="227084.SAMN05421855_102177"/>
<gene>
    <name evidence="1" type="ORF">SAMN05421855_102177</name>
</gene>
<dbReference type="OrthoDB" id="1202334at2"/>
<dbReference type="EMBL" id="FNBA01000002">
    <property type="protein sequence ID" value="SDE67846.1"/>
    <property type="molecule type" value="Genomic_DNA"/>
</dbReference>
<accession>A0A1G7EWN2</accession>
<evidence type="ECO:0000313" key="2">
    <source>
        <dbReference type="Proteomes" id="UP000199321"/>
    </source>
</evidence>
<sequence>MKLSIFMDTFNPVNSIDSFVNYYYSLQMHFLASDLLEKGLSQQQISEAILKAMKVGKSSGIEIRKHFMPIFSQRQNEIIKDCKLSSLGYGLVVMNADANLPVVGDFQVGMLTNFLADKF</sequence>
<protein>
    <submittedName>
        <fullName evidence="1">Uncharacterized protein</fullName>
    </submittedName>
</protein>
<dbReference type="AlphaFoldDB" id="A0A1G7EWN2"/>
<reference evidence="1 2" key="1">
    <citation type="submission" date="2016-10" db="EMBL/GenBank/DDBJ databases">
        <authorList>
            <person name="de Groot N.N."/>
        </authorList>
    </citation>
    <scope>NUCLEOTIDE SEQUENCE [LARGE SCALE GENOMIC DNA]</scope>
    <source>
        <strain evidence="1 2">DSM 16195</strain>
    </source>
</reference>
<dbReference type="RefSeq" id="WP_093142347.1">
    <property type="nucleotide sequence ID" value="NZ_BMWO01000002.1"/>
</dbReference>